<dbReference type="PANTHER" id="PTHR33375">
    <property type="entry name" value="CHROMOSOME-PARTITIONING PROTEIN PARB-RELATED"/>
    <property type="match status" value="1"/>
</dbReference>
<comment type="caution">
    <text evidence="2">The sequence shown here is derived from an EMBL/GenBank/DDBJ whole genome shotgun (WGS) entry which is preliminary data.</text>
</comment>
<feature type="non-terminal residue" evidence="2">
    <location>
        <position position="436"/>
    </location>
</feature>
<proteinExistence type="predicted"/>
<dbReference type="GO" id="GO:0007059">
    <property type="term" value="P:chromosome segregation"/>
    <property type="evidence" value="ECO:0007669"/>
    <property type="project" value="TreeGrafter"/>
</dbReference>
<evidence type="ECO:0000259" key="1">
    <source>
        <dbReference type="Pfam" id="PF02195"/>
    </source>
</evidence>
<feature type="domain" description="ParB-like N-terminal" evidence="1">
    <location>
        <begin position="123"/>
        <end position="167"/>
    </location>
</feature>
<gene>
    <name evidence="2" type="ORF">LCGC14_2520410</name>
</gene>
<protein>
    <recommendedName>
        <fullName evidence="1">ParB-like N-terminal domain-containing protein</fullName>
    </recommendedName>
</protein>
<evidence type="ECO:0000313" key="2">
    <source>
        <dbReference type="EMBL" id="KKL13972.1"/>
    </source>
</evidence>
<accession>A0A0F9BJJ1</accession>
<dbReference type="SUPFAM" id="SSF110849">
    <property type="entry name" value="ParB/Sulfiredoxin"/>
    <property type="match status" value="1"/>
</dbReference>
<dbReference type="InterPro" id="IPR003115">
    <property type="entry name" value="ParB_N"/>
</dbReference>
<dbReference type="GO" id="GO:0005694">
    <property type="term" value="C:chromosome"/>
    <property type="evidence" value="ECO:0007669"/>
    <property type="project" value="TreeGrafter"/>
</dbReference>
<dbReference type="Pfam" id="PF02195">
    <property type="entry name" value="ParB_N"/>
    <property type="match status" value="1"/>
</dbReference>
<dbReference type="AlphaFoldDB" id="A0A0F9BJJ1"/>
<reference evidence="2" key="1">
    <citation type="journal article" date="2015" name="Nature">
        <title>Complex archaea that bridge the gap between prokaryotes and eukaryotes.</title>
        <authorList>
            <person name="Spang A."/>
            <person name="Saw J.H."/>
            <person name="Jorgensen S.L."/>
            <person name="Zaremba-Niedzwiedzka K."/>
            <person name="Martijn J."/>
            <person name="Lind A.E."/>
            <person name="van Eijk R."/>
            <person name="Schleper C."/>
            <person name="Guy L."/>
            <person name="Ettema T.J."/>
        </authorList>
    </citation>
    <scope>NUCLEOTIDE SEQUENCE</scope>
</reference>
<dbReference type="Gene3D" id="3.90.1530.30">
    <property type="match status" value="1"/>
</dbReference>
<name>A0A0F9BJJ1_9ZZZZ</name>
<dbReference type="InterPro" id="IPR050336">
    <property type="entry name" value="Chromosome_partition/occlusion"/>
</dbReference>
<dbReference type="PANTHER" id="PTHR33375:SF1">
    <property type="entry name" value="CHROMOSOME-PARTITIONING PROTEIN PARB-RELATED"/>
    <property type="match status" value="1"/>
</dbReference>
<dbReference type="EMBL" id="LAZR01040644">
    <property type="protein sequence ID" value="KKL13972.1"/>
    <property type="molecule type" value="Genomic_DNA"/>
</dbReference>
<organism evidence="2">
    <name type="scientific">marine sediment metagenome</name>
    <dbReference type="NCBI Taxonomy" id="412755"/>
    <lineage>
        <taxon>unclassified sequences</taxon>
        <taxon>metagenomes</taxon>
        <taxon>ecological metagenomes</taxon>
    </lineage>
</organism>
<dbReference type="InterPro" id="IPR036086">
    <property type="entry name" value="ParB/Sulfiredoxin_sf"/>
</dbReference>
<sequence length="436" mass="48679">MSYSDDKVNPIIDNDEELPVEDVDEALYGKEDVPDSGRMLAKPIAIQAIRSDLRQPRRVVPSEIRALVPDYWEDPEIMLNHWHQLAEQRHGKPISIHEGLMGYGVGEDDARTEDGLVRGFYDLMALAASIRADGLNNPITVVKHKIKEFIIETGERRWLAYHLLTTHSYSDFAKIPARIVDEIDLWRQAGENANRQDLIGIDLARQLALLIMDLRVGIGGQTYYDFDFFVKFGECDRAFYAQVANGNIHGIPRGQGQKILNATGIASMDSVRKYRALLSLSDEVWQMADDNNWTEGDIRREVKAAILAAIGKPTAAPIVEEDGANALIDEADDNVETTITWVNTDESNFQIDDRVKTPQGIGIILKRLSRSKGNDHRGLYIQLDGGSYPAMYHISDVEMMISQVAAPDAPAPAPVDDALVLIDGYPDLEELFKILA</sequence>